<evidence type="ECO:0000313" key="2">
    <source>
        <dbReference type="EMBL" id="KAG7451442.1"/>
    </source>
</evidence>
<evidence type="ECO:0000256" key="1">
    <source>
        <dbReference type="SAM" id="Phobius"/>
    </source>
</evidence>
<name>A0A9P7W2G8_9AGAR</name>
<organism evidence="2 3">
    <name type="scientific">Guyanagaster necrorhizus</name>
    <dbReference type="NCBI Taxonomy" id="856835"/>
    <lineage>
        <taxon>Eukaryota</taxon>
        <taxon>Fungi</taxon>
        <taxon>Dikarya</taxon>
        <taxon>Basidiomycota</taxon>
        <taxon>Agaricomycotina</taxon>
        <taxon>Agaricomycetes</taxon>
        <taxon>Agaricomycetidae</taxon>
        <taxon>Agaricales</taxon>
        <taxon>Marasmiineae</taxon>
        <taxon>Physalacriaceae</taxon>
        <taxon>Guyanagaster</taxon>
    </lineage>
</organism>
<dbReference type="AlphaFoldDB" id="A0A9P7W2G8"/>
<keyword evidence="1" id="KW-0812">Transmembrane</keyword>
<comment type="caution">
    <text evidence="2">The sequence shown here is derived from an EMBL/GenBank/DDBJ whole genome shotgun (WGS) entry which is preliminary data.</text>
</comment>
<keyword evidence="1" id="KW-0472">Membrane</keyword>
<proteinExistence type="predicted"/>
<dbReference type="RefSeq" id="XP_043044942.1">
    <property type="nucleotide sequence ID" value="XM_043185184.1"/>
</dbReference>
<evidence type="ECO:0000313" key="3">
    <source>
        <dbReference type="Proteomes" id="UP000812287"/>
    </source>
</evidence>
<accession>A0A9P7W2G8</accession>
<dbReference type="Proteomes" id="UP000812287">
    <property type="component" value="Unassembled WGS sequence"/>
</dbReference>
<keyword evidence="3" id="KW-1185">Reference proteome</keyword>
<protein>
    <submittedName>
        <fullName evidence="2">Uncharacterized protein</fullName>
    </submittedName>
</protein>
<gene>
    <name evidence="2" type="ORF">BT62DRAFT_927146</name>
</gene>
<sequence length="81" mass="9461">MSHVPIDAFALYYHHDIGDYLLPGPCLFRLHVYPPSYLAFVFTLYYCCLISPALNHDSQSSHRSDRYHDKSMIRGVRAMLR</sequence>
<feature type="transmembrane region" description="Helical" evidence="1">
    <location>
        <begin position="37"/>
        <end position="54"/>
    </location>
</feature>
<reference evidence="2" key="1">
    <citation type="submission" date="2020-11" db="EMBL/GenBank/DDBJ databases">
        <title>Adaptations for nitrogen fixation in a non-lichenized fungal sporocarp promotes dispersal by wood-feeding termites.</title>
        <authorList>
            <consortium name="DOE Joint Genome Institute"/>
            <person name="Koch R.A."/>
            <person name="Yoon G."/>
            <person name="Arayal U."/>
            <person name="Lail K."/>
            <person name="Amirebrahimi M."/>
            <person name="Labutti K."/>
            <person name="Lipzen A."/>
            <person name="Riley R."/>
            <person name="Barry K."/>
            <person name="Henrissat B."/>
            <person name="Grigoriev I.V."/>
            <person name="Herr J.R."/>
            <person name="Aime M.C."/>
        </authorList>
    </citation>
    <scope>NUCLEOTIDE SEQUENCE</scope>
    <source>
        <strain evidence="2">MCA 3950</strain>
    </source>
</reference>
<keyword evidence="1" id="KW-1133">Transmembrane helix</keyword>
<dbReference type="GeneID" id="66107481"/>
<dbReference type="EMBL" id="MU250525">
    <property type="protein sequence ID" value="KAG7451442.1"/>
    <property type="molecule type" value="Genomic_DNA"/>
</dbReference>